<proteinExistence type="predicted"/>
<dbReference type="OrthoDB" id="6614653at2759"/>
<dbReference type="InterPro" id="IPR014710">
    <property type="entry name" value="RmlC-like_jellyroll"/>
</dbReference>
<reference evidence="3" key="1">
    <citation type="journal article" date="2020" name="Stud. Mycol.">
        <title>101 Dothideomycetes genomes: a test case for predicting lifestyles and emergence of pathogens.</title>
        <authorList>
            <person name="Haridas S."/>
            <person name="Albert R."/>
            <person name="Binder M."/>
            <person name="Bloem J."/>
            <person name="Labutti K."/>
            <person name="Salamov A."/>
            <person name="Andreopoulos B."/>
            <person name="Baker S."/>
            <person name="Barry K."/>
            <person name="Bills G."/>
            <person name="Bluhm B."/>
            <person name="Cannon C."/>
            <person name="Castanera R."/>
            <person name="Culley D."/>
            <person name="Daum C."/>
            <person name="Ezra D."/>
            <person name="Gonzalez J."/>
            <person name="Henrissat B."/>
            <person name="Kuo A."/>
            <person name="Liang C."/>
            <person name="Lipzen A."/>
            <person name="Lutzoni F."/>
            <person name="Magnuson J."/>
            <person name="Mondo S."/>
            <person name="Nolan M."/>
            <person name="Ohm R."/>
            <person name="Pangilinan J."/>
            <person name="Park H.-J."/>
            <person name="Ramirez L."/>
            <person name="Alfaro M."/>
            <person name="Sun H."/>
            <person name="Tritt A."/>
            <person name="Yoshinaga Y."/>
            <person name="Zwiers L.-H."/>
            <person name="Turgeon B."/>
            <person name="Goodwin S."/>
            <person name="Spatafora J."/>
            <person name="Crous P."/>
            <person name="Grigoriev I."/>
        </authorList>
    </citation>
    <scope>NUCLEOTIDE SEQUENCE</scope>
    <source>
        <strain evidence="3">CBS 123094</strain>
    </source>
</reference>
<evidence type="ECO:0000313" key="4">
    <source>
        <dbReference type="Proteomes" id="UP000799779"/>
    </source>
</evidence>
<dbReference type="InterPro" id="IPR009327">
    <property type="entry name" value="Cupin_DUF985"/>
</dbReference>
<evidence type="ECO:0000256" key="1">
    <source>
        <dbReference type="SAM" id="MobiDB-lite"/>
    </source>
</evidence>
<sequence>MDSTSTISSSIAPLTRPTPQPHESPSAKALISSLSLVKHIEGGYFAELDRNPWVVPNPFARVGAGFTGMDTSRLASAEPNRTAPTPLTGNNTIRNASTSIFYLLTRTTPWGCFHRNKGRTVHTLIRGRGRYVIIHADEGAVGGAQTGFKRVETFVVGHGFERGERAVWVVEGGKYKASFLVGGGEGKGKGEEEEEGGEGLLISETVIPGFEYSDHDFLTLNRFKELVPPEQVEEMKWLIRTGEKPEEKDLL</sequence>
<dbReference type="Pfam" id="PF06172">
    <property type="entry name" value="Cupin_5"/>
    <property type="match status" value="1"/>
</dbReference>
<gene>
    <name evidence="3" type="ORF">P154DRAFT_437509</name>
</gene>
<dbReference type="Gene3D" id="2.60.120.10">
    <property type="entry name" value="Jelly Rolls"/>
    <property type="match status" value="1"/>
</dbReference>
<dbReference type="Proteomes" id="UP000799779">
    <property type="component" value="Unassembled WGS sequence"/>
</dbReference>
<accession>A0A6A5WEC4</accession>
<dbReference type="PANTHER" id="PTHR33387:SF3">
    <property type="entry name" value="DUF985 DOMAIN-CONTAINING PROTEIN"/>
    <property type="match status" value="1"/>
</dbReference>
<feature type="domain" description="DUF985" evidence="2">
    <location>
        <begin position="29"/>
        <end position="217"/>
    </location>
</feature>
<name>A0A6A5WEC4_9PLEO</name>
<feature type="region of interest" description="Disordered" evidence="1">
    <location>
        <begin position="1"/>
        <end position="26"/>
    </location>
</feature>
<feature type="compositionally biased region" description="Polar residues" evidence="1">
    <location>
        <begin position="1"/>
        <end position="12"/>
    </location>
</feature>
<dbReference type="PANTHER" id="PTHR33387">
    <property type="entry name" value="RMLC-LIKE JELLY ROLL FOLD PROTEIN"/>
    <property type="match status" value="1"/>
</dbReference>
<dbReference type="InterPro" id="IPR011051">
    <property type="entry name" value="RmlC_Cupin_sf"/>
</dbReference>
<dbReference type="AlphaFoldDB" id="A0A6A5WEC4"/>
<dbReference type="EMBL" id="ML977597">
    <property type="protein sequence ID" value="KAF1999244.1"/>
    <property type="molecule type" value="Genomic_DNA"/>
</dbReference>
<protein>
    <recommendedName>
        <fullName evidence="2">DUF985 domain-containing protein</fullName>
    </recommendedName>
</protein>
<dbReference type="CDD" id="cd06121">
    <property type="entry name" value="cupin_YML079wp"/>
    <property type="match status" value="1"/>
</dbReference>
<evidence type="ECO:0000313" key="3">
    <source>
        <dbReference type="EMBL" id="KAF1999244.1"/>
    </source>
</evidence>
<dbReference type="SUPFAM" id="SSF51182">
    <property type="entry name" value="RmlC-like cupins"/>
    <property type="match status" value="1"/>
</dbReference>
<evidence type="ECO:0000259" key="2">
    <source>
        <dbReference type="Pfam" id="PF06172"/>
    </source>
</evidence>
<keyword evidence="4" id="KW-1185">Reference proteome</keyword>
<organism evidence="3 4">
    <name type="scientific">Amniculicola lignicola CBS 123094</name>
    <dbReference type="NCBI Taxonomy" id="1392246"/>
    <lineage>
        <taxon>Eukaryota</taxon>
        <taxon>Fungi</taxon>
        <taxon>Dikarya</taxon>
        <taxon>Ascomycota</taxon>
        <taxon>Pezizomycotina</taxon>
        <taxon>Dothideomycetes</taxon>
        <taxon>Pleosporomycetidae</taxon>
        <taxon>Pleosporales</taxon>
        <taxon>Amniculicolaceae</taxon>
        <taxon>Amniculicola</taxon>
    </lineage>
</organism>
<dbReference type="InterPro" id="IPR039935">
    <property type="entry name" value="YML079W-like"/>
</dbReference>